<organism evidence="1 2">
    <name type="scientific">Novosphingobium resinovorum</name>
    <dbReference type="NCBI Taxonomy" id="158500"/>
    <lineage>
        <taxon>Bacteria</taxon>
        <taxon>Pseudomonadati</taxon>
        <taxon>Pseudomonadota</taxon>
        <taxon>Alphaproteobacteria</taxon>
        <taxon>Sphingomonadales</taxon>
        <taxon>Sphingomonadaceae</taxon>
        <taxon>Novosphingobium</taxon>
    </lineage>
</organism>
<gene>
    <name evidence="1" type="ORF">BV97_04853</name>
</gene>
<comment type="caution">
    <text evidence="1">The sequence shown here is derived from an EMBL/GenBank/DDBJ whole genome shotgun (WGS) entry which is preliminary data.</text>
</comment>
<dbReference type="RefSeq" id="WP_172705113.1">
    <property type="nucleotide sequence ID" value="NZ_BSFC01000007.1"/>
</dbReference>
<dbReference type="Proteomes" id="UP000024329">
    <property type="component" value="Unassembled WGS sequence"/>
</dbReference>
<evidence type="ECO:0000313" key="2">
    <source>
        <dbReference type="Proteomes" id="UP000024329"/>
    </source>
</evidence>
<dbReference type="eggNOG" id="ENOG50313VV">
    <property type="taxonomic scope" value="Bacteria"/>
</dbReference>
<dbReference type="AlphaFoldDB" id="A0A031JMB5"/>
<name>A0A031JMB5_9SPHN</name>
<accession>A0A031JMB5</accession>
<dbReference type="EMBL" id="JFYZ01000044">
    <property type="protein sequence ID" value="EZP73860.1"/>
    <property type="molecule type" value="Genomic_DNA"/>
</dbReference>
<reference evidence="1 2" key="1">
    <citation type="submission" date="2014-03" db="EMBL/GenBank/DDBJ databases">
        <title>Whole genome sequence of Novosphingobium resinovorum KF1.</title>
        <authorList>
            <person name="Gan H.M."/>
            <person name="Gan H.Y."/>
            <person name="Chew T.H."/>
            <person name="Savka M.A."/>
        </authorList>
    </citation>
    <scope>NUCLEOTIDE SEQUENCE [LARGE SCALE GENOMIC DNA]</scope>
    <source>
        <strain evidence="1 2">KF1</strain>
    </source>
</reference>
<dbReference type="PATRIC" id="fig|158500.4.peg.4931"/>
<evidence type="ECO:0000313" key="1">
    <source>
        <dbReference type="EMBL" id="EZP73860.1"/>
    </source>
</evidence>
<proteinExistence type="predicted"/>
<protein>
    <submittedName>
        <fullName evidence="1">Uncharacterized protein</fullName>
    </submittedName>
</protein>
<sequence length="51" mass="5779">MADLYLKALESERRSLWAECRLKGLAKGTPERLRIAELDKLLAEHKAKKAG</sequence>